<feature type="domain" description="Endonuclease/exonuclease/phosphatase" evidence="1">
    <location>
        <begin position="67"/>
        <end position="361"/>
    </location>
</feature>
<keyword evidence="2" id="KW-0540">Nuclease</keyword>
<evidence type="ECO:0000313" key="3">
    <source>
        <dbReference type="Proteomes" id="UP000246132"/>
    </source>
</evidence>
<proteinExistence type="predicted"/>
<accession>A0A3A8A8I7</accession>
<name>A0A3A8A8I7_9HYPH</name>
<keyword evidence="2" id="KW-0378">Hydrolase</keyword>
<dbReference type="InterPro" id="IPR005135">
    <property type="entry name" value="Endo/exonuclease/phosphatase"/>
</dbReference>
<comment type="caution">
    <text evidence="2">The sequence shown here is derived from an EMBL/GenBank/DDBJ whole genome shotgun (WGS) entry which is preliminary data.</text>
</comment>
<organism evidence="2 3">
    <name type="scientific">Oceaniradius stylonematis</name>
    <dbReference type="NCBI Taxonomy" id="2184161"/>
    <lineage>
        <taxon>Bacteria</taxon>
        <taxon>Pseudomonadati</taxon>
        <taxon>Pseudomonadota</taxon>
        <taxon>Alphaproteobacteria</taxon>
        <taxon>Hyphomicrobiales</taxon>
        <taxon>Ahrensiaceae</taxon>
        <taxon>Oceaniradius</taxon>
    </lineage>
</organism>
<evidence type="ECO:0000313" key="2">
    <source>
        <dbReference type="EMBL" id="RKF06612.1"/>
    </source>
</evidence>
<keyword evidence="2" id="KW-0255">Endonuclease</keyword>
<dbReference type="Proteomes" id="UP000246132">
    <property type="component" value="Unassembled WGS sequence"/>
</dbReference>
<dbReference type="InterPro" id="IPR036691">
    <property type="entry name" value="Endo/exonu/phosph_ase_sf"/>
</dbReference>
<evidence type="ECO:0000259" key="1">
    <source>
        <dbReference type="Pfam" id="PF03372"/>
    </source>
</evidence>
<dbReference type="Pfam" id="PF03372">
    <property type="entry name" value="Exo_endo_phos"/>
    <property type="match status" value="1"/>
</dbReference>
<sequence length="378" mass="42909">MPDCKWRWMPLPLHAGPHPVTQFRFGAMTTLRMASFNLFNYAVPGIFWHEREGGLTYEEDQWDSKRRWIAETLAVIDADIVAFQEVVSVEDLRSLVVQAGYPHFASVTEPRFLKNDADVFVNSTVAIASRHRIASAQEIKTFDRIIDQTLLDRAATYSRRPLRCVIDCPDLGPTVVYSAHFKSQGALFNDEIVDVIEDWDTRIDTFFVERMFAGIDQVSKRAAEAGALYLQVREDLKADTEAPVVILGDLNEGPRSHTLSILTQADPIFAVGSTLWTDVPDAHRFRRYTHRLYDAYALPPHAELERPVTYHANKRASILDYAIVSNGLNPANPRHRGAVVRHEVFDAHFDLDQPRRLTSDHAPVIVTIEPRKDEPAQP</sequence>
<dbReference type="SUPFAM" id="SSF56219">
    <property type="entry name" value="DNase I-like"/>
    <property type="match status" value="1"/>
</dbReference>
<dbReference type="AlphaFoldDB" id="A0A3A8A8I7"/>
<gene>
    <name evidence="2" type="ORF">DEM25_010120</name>
</gene>
<dbReference type="Gene3D" id="3.60.10.10">
    <property type="entry name" value="Endonuclease/exonuclease/phosphatase"/>
    <property type="match status" value="1"/>
</dbReference>
<reference evidence="2 3" key="1">
    <citation type="journal article" date="2018" name="Int. J. Syst. Bacteriol.">
        <title>Oceaniradius stylonemae gen. nov., sp. nov., isolated from a red alga, Stylonema cornu-cervi.</title>
        <authorList>
            <person name="Jeong S."/>
        </authorList>
    </citation>
    <scope>NUCLEOTIDE SEQUENCE [LARGE SCALE GENOMIC DNA]</scope>
    <source>
        <strain evidence="2 3">StC1</strain>
    </source>
</reference>
<protein>
    <submittedName>
        <fullName evidence="2">Endonuclease</fullName>
    </submittedName>
</protein>
<dbReference type="GO" id="GO:0004519">
    <property type="term" value="F:endonuclease activity"/>
    <property type="evidence" value="ECO:0007669"/>
    <property type="project" value="UniProtKB-KW"/>
</dbReference>
<keyword evidence="3" id="KW-1185">Reference proteome</keyword>
<dbReference type="EMBL" id="QFWV02000006">
    <property type="protein sequence ID" value="RKF06612.1"/>
    <property type="molecule type" value="Genomic_DNA"/>
</dbReference>